<dbReference type="NCBIfam" id="TIGR02464">
    <property type="entry name" value="ribofla_fusion"/>
    <property type="match status" value="1"/>
</dbReference>
<comment type="catalytic activity">
    <reaction evidence="1">
        <text>5-amino-6-(5-phospho-D-ribosylamino)uracil + H2O = 5,6-diaminouracil + D-ribose 5-phosphate</text>
        <dbReference type="Rhea" id="RHEA:55020"/>
        <dbReference type="ChEBI" id="CHEBI:15377"/>
        <dbReference type="ChEBI" id="CHEBI:46252"/>
        <dbReference type="ChEBI" id="CHEBI:58453"/>
        <dbReference type="ChEBI" id="CHEBI:78346"/>
    </reaction>
</comment>
<comment type="catalytic activity">
    <reaction evidence="2">
        <text>2,5-diamino-6-hydroxy-4-(5-phosphoribosylamino)-pyrimidine + H2O = 2,5,6-triamino-4-hydroxypyrimidine + D-ribose 5-phosphate</text>
        <dbReference type="Rhea" id="RHEA:23436"/>
        <dbReference type="ChEBI" id="CHEBI:15377"/>
        <dbReference type="ChEBI" id="CHEBI:58614"/>
        <dbReference type="ChEBI" id="CHEBI:78346"/>
        <dbReference type="ChEBI" id="CHEBI:137796"/>
    </reaction>
</comment>
<dbReference type="Proteomes" id="UP001222800">
    <property type="component" value="Chromosome"/>
</dbReference>
<protein>
    <submittedName>
        <fullName evidence="4">NADAR family protein</fullName>
    </submittedName>
</protein>
<dbReference type="InterPro" id="IPR012816">
    <property type="entry name" value="NADAR"/>
</dbReference>
<evidence type="ECO:0000313" key="4">
    <source>
        <dbReference type="EMBL" id="WFD08711.1"/>
    </source>
</evidence>
<keyword evidence="5" id="KW-1185">Reference proteome</keyword>
<feature type="domain" description="NADAR" evidence="3">
    <location>
        <begin position="107"/>
        <end position="265"/>
    </location>
</feature>
<accession>A0ABY8E739</accession>
<dbReference type="Pfam" id="PF08719">
    <property type="entry name" value="NADAR"/>
    <property type="match status" value="1"/>
</dbReference>
<sequence>MEKKFNIESPMAPCWLMYPYIPNGSIGWRMGRGESYSMELCRWLNTLSEEENKMYKKMFPEPKAWRGFYDKYKECWIYFWEEEGLPKYDLKSLIHDYNKGKSLDYIFFWGHQSDKNGKITKSCFSQWWMSEFSIGLDKYCCMEQYMMAEKARLFEDKEIKEEIMRCKDPKEIKRLGRKVRNFDEEVWNERKYSIVLNGNYNKFIQNDDLREFLISTGDKILVEASPYDNIWGIGMSIDNEHINSPLCWKGQNLLGFALMEVRDELIRVCENYKKLNFQELHKKFG</sequence>
<dbReference type="Gene3D" id="1.10.357.40">
    <property type="entry name" value="YbiA-like"/>
    <property type="match status" value="1"/>
</dbReference>
<dbReference type="CDD" id="cd15457">
    <property type="entry name" value="NADAR"/>
    <property type="match status" value="1"/>
</dbReference>
<reference evidence="4 5" key="1">
    <citation type="submission" date="2023-03" db="EMBL/GenBank/DDBJ databases">
        <title>Complete genome sequence of Tepidibacter sp. SWIR-1, isolated from a deep-sea hydrothermal vent.</title>
        <authorList>
            <person name="Li X."/>
        </authorList>
    </citation>
    <scope>NUCLEOTIDE SEQUENCE [LARGE SCALE GENOMIC DNA]</scope>
    <source>
        <strain evidence="4 5">SWIR-1</strain>
    </source>
</reference>
<dbReference type="RefSeq" id="WP_277730619.1">
    <property type="nucleotide sequence ID" value="NZ_CP120733.1"/>
</dbReference>
<evidence type="ECO:0000256" key="1">
    <source>
        <dbReference type="ARBA" id="ARBA00000022"/>
    </source>
</evidence>
<dbReference type="SUPFAM" id="SSF143990">
    <property type="entry name" value="YbiA-like"/>
    <property type="match status" value="1"/>
</dbReference>
<evidence type="ECO:0000313" key="5">
    <source>
        <dbReference type="Proteomes" id="UP001222800"/>
    </source>
</evidence>
<evidence type="ECO:0000259" key="3">
    <source>
        <dbReference type="Pfam" id="PF08719"/>
    </source>
</evidence>
<proteinExistence type="predicted"/>
<organism evidence="4 5">
    <name type="scientific">Tepidibacter hydrothermalis</name>
    <dbReference type="NCBI Taxonomy" id="3036126"/>
    <lineage>
        <taxon>Bacteria</taxon>
        <taxon>Bacillati</taxon>
        <taxon>Bacillota</taxon>
        <taxon>Clostridia</taxon>
        <taxon>Peptostreptococcales</taxon>
        <taxon>Peptostreptococcaceae</taxon>
        <taxon>Tepidibacter</taxon>
    </lineage>
</organism>
<dbReference type="InterPro" id="IPR037238">
    <property type="entry name" value="YbiA-like_sf"/>
</dbReference>
<dbReference type="EMBL" id="CP120733">
    <property type="protein sequence ID" value="WFD08711.1"/>
    <property type="molecule type" value="Genomic_DNA"/>
</dbReference>
<gene>
    <name evidence="4" type="ORF">P4S50_09900</name>
</gene>
<evidence type="ECO:0000256" key="2">
    <source>
        <dbReference type="ARBA" id="ARBA00000751"/>
    </source>
</evidence>
<name>A0ABY8E739_9FIRM</name>